<dbReference type="Gene3D" id="3.40.190.10">
    <property type="entry name" value="Periplasmic binding protein-like II"/>
    <property type="match status" value="2"/>
</dbReference>
<keyword evidence="4" id="KW-0804">Transcription</keyword>
<dbReference type="InterPro" id="IPR036390">
    <property type="entry name" value="WH_DNA-bd_sf"/>
</dbReference>
<dbReference type="Proteomes" id="UP000195128">
    <property type="component" value="Unassembled WGS sequence"/>
</dbReference>
<dbReference type="CDD" id="cd08462">
    <property type="entry name" value="PBP2_NodD"/>
    <property type="match status" value="1"/>
</dbReference>
<dbReference type="InterPro" id="IPR005119">
    <property type="entry name" value="LysR_subst-bd"/>
</dbReference>
<name>A0A244ETZ4_PSESX</name>
<dbReference type="InterPro" id="IPR000847">
    <property type="entry name" value="LysR_HTH_N"/>
</dbReference>
<dbReference type="Pfam" id="PF00126">
    <property type="entry name" value="HTH_1"/>
    <property type="match status" value="1"/>
</dbReference>
<comment type="caution">
    <text evidence="6">The sequence shown here is derived from an EMBL/GenBank/DDBJ whole genome shotgun (WGS) entry which is preliminary data.</text>
</comment>
<dbReference type="GO" id="GO:0003700">
    <property type="term" value="F:DNA-binding transcription factor activity"/>
    <property type="evidence" value="ECO:0007669"/>
    <property type="project" value="InterPro"/>
</dbReference>
<evidence type="ECO:0000256" key="1">
    <source>
        <dbReference type="ARBA" id="ARBA00009437"/>
    </source>
</evidence>
<dbReference type="SUPFAM" id="SSF46785">
    <property type="entry name" value="Winged helix' DNA-binding domain"/>
    <property type="match status" value="1"/>
</dbReference>
<dbReference type="EMBL" id="MTSA01000005">
    <property type="protein sequence ID" value="OUM07956.1"/>
    <property type="molecule type" value="Genomic_DNA"/>
</dbReference>
<sequence>MRFHHLDLNLLVALDTLLREQSITRAAERLNISQSAASGHLAKLREYFDDELLVSMGRKMIPTALAQDLADPVRLVLLDIQSKIVNRPAFDPGTCSRHFKIIASDFVTTAFLAPLTQYLQMHAPNISLDILPNGNHFNELLSQGEVDFVIMPGQYLSADHPKELLFEDQYDCVLWRDNPLVGKRLSLEQYLQLGHVAVSFGNARAPSFEEEFARRFGKERRVEVTTSNFNTLPHLLIGTHRVAIMQSRLSKLYAQFLPLKILKMPVSIPPLVEYMQWNSVMDKDPAHRWMRCAFREVAQQH</sequence>
<accession>A0A244ETZ4</accession>
<evidence type="ECO:0000313" key="6">
    <source>
        <dbReference type="EMBL" id="OUM07956.1"/>
    </source>
</evidence>
<dbReference type="PRINTS" id="PR00039">
    <property type="entry name" value="HTHLYSR"/>
</dbReference>
<evidence type="ECO:0000313" key="7">
    <source>
        <dbReference type="Proteomes" id="UP000195128"/>
    </source>
</evidence>
<dbReference type="Pfam" id="PF03466">
    <property type="entry name" value="LysR_substrate"/>
    <property type="match status" value="1"/>
</dbReference>
<dbReference type="InterPro" id="IPR037416">
    <property type="entry name" value="NodD_PBP2"/>
</dbReference>
<feature type="domain" description="HTH lysR-type" evidence="5">
    <location>
        <begin position="6"/>
        <end position="63"/>
    </location>
</feature>
<dbReference type="RefSeq" id="WP_084915794.1">
    <property type="nucleotide sequence ID" value="NZ_MTSA01000005.1"/>
</dbReference>
<keyword evidence="2" id="KW-0805">Transcription regulation</keyword>
<dbReference type="AlphaFoldDB" id="A0A244ETZ4"/>
<dbReference type="PROSITE" id="PS50931">
    <property type="entry name" value="HTH_LYSR"/>
    <property type="match status" value="1"/>
</dbReference>
<keyword evidence="3" id="KW-0238">DNA-binding</keyword>
<evidence type="ECO:0000256" key="2">
    <source>
        <dbReference type="ARBA" id="ARBA00023015"/>
    </source>
</evidence>
<dbReference type="PANTHER" id="PTHR30118:SF6">
    <property type="entry name" value="HTH-TYPE TRANSCRIPTIONAL REGULATOR LEUO"/>
    <property type="match status" value="1"/>
</dbReference>
<organism evidence="6 7">
    <name type="scientific">Pseudomonas syringae</name>
    <dbReference type="NCBI Taxonomy" id="317"/>
    <lineage>
        <taxon>Bacteria</taxon>
        <taxon>Pseudomonadati</taxon>
        <taxon>Pseudomonadota</taxon>
        <taxon>Gammaproteobacteria</taxon>
        <taxon>Pseudomonadales</taxon>
        <taxon>Pseudomonadaceae</taxon>
        <taxon>Pseudomonas</taxon>
    </lineage>
</organism>
<dbReference type="InterPro" id="IPR036388">
    <property type="entry name" value="WH-like_DNA-bd_sf"/>
</dbReference>
<dbReference type="SUPFAM" id="SSF53850">
    <property type="entry name" value="Periplasmic binding protein-like II"/>
    <property type="match status" value="1"/>
</dbReference>
<comment type="similarity">
    <text evidence="1">Belongs to the LysR transcriptional regulatory family.</text>
</comment>
<dbReference type="Gene3D" id="1.10.10.10">
    <property type="entry name" value="Winged helix-like DNA-binding domain superfamily/Winged helix DNA-binding domain"/>
    <property type="match status" value="1"/>
</dbReference>
<dbReference type="PANTHER" id="PTHR30118">
    <property type="entry name" value="HTH-TYPE TRANSCRIPTIONAL REGULATOR LEUO-RELATED"/>
    <property type="match status" value="1"/>
</dbReference>
<dbReference type="GO" id="GO:0003677">
    <property type="term" value="F:DNA binding"/>
    <property type="evidence" value="ECO:0007669"/>
    <property type="project" value="UniProtKB-KW"/>
</dbReference>
<reference evidence="6 7" key="1">
    <citation type="submission" date="2017-01" db="EMBL/GenBank/DDBJ databases">
        <authorList>
            <person name="Mah S.A."/>
            <person name="Swanson W.J."/>
            <person name="Moy G.W."/>
            <person name="Vacquier V.D."/>
        </authorList>
    </citation>
    <scope>NUCLEOTIDE SEQUENCE [LARGE SCALE GENOMIC DNA]</scope>
    <source>
        <strain evidence="6">PDD-32b-74</strain>
    </source>
</reference>
<gene>
    <name evidence="6" type="ORF">BW686_08000</name>
</gene>
<evidence type="ECO:0000259" key="5">
    <source>
        <dbReference type="PROSITE" id="PS50931"/>
    </source>
</evidence>
<proteinExistence type="inferred from homology"/>
<dbReference type="InterPro" id="IPR050389">
    <property type="entry name" value="LysR-type_TF"/>
</dbReference>
<protein>
    <submittedName>
        <fullName evidence="6">Nodulation protein NfeD</fullName>
    </submittedName>
</protein>
<dbReference type="OrthoDB" id="8720143at2"/>
<evidence type="ECO:0000256" key="3">
    <source>
        <dbReference type="ARBA" id="ARBA00023125"/>
    </source>
</evidence>
<evidence type="ECO:0000256" key="4">
    <source>
        <dbReference type="ARBA" id="ARBA00023163"/>
    </source>
</evidence>